<dbReference type="InterPro" id="IPR050768">
    <property type="entry name" value="UPF0353/GerABKA_families"/>
</dbReference>
<evidence type="ECO:0000313" key="4">
    <source>
        <dbReference type="EMBL" id="RTE07741.1"/>
    </source>
</evidence>
<feature type="transmembrane region" description="Helical" evidence="3">
    <location>
        <begin position="267"/>
        <end position="289"/>
    </location>
</feature>
<evidence type="ECO:0000256" key="2">
    <source>
        <dbReference type="ARBA" id="ARBA00023136"/>
    </source>
</evidence>
<sequence length="440" mass="47951">MVIRMIAIHAFLQEQFSGNDDFFQLEEIVHGSSIWLFGLRSMIDVPQTIGNLAITIEHMNQPDQAIKHGENESDALVAGILAGRLVIFDAHSGQFRIIEPVSKQLNRAVDAPSSESVIQGAMAAFIEDMYTNVGIVREQFKSGRLKVSISPVGTEKSTSLALLYLDTVANPKLVREIKNHLNAKKQIDIRSLQDVSRILGFGKWNLISKFKITELPEEVAAVLEQGRVVLFVDRMPFALILPNSLWDAFTLGSDRNFPRPIMLSIRAVRLIGAFTTIILPALYVALVAVNPEVLRLQLALSVAQSRDGVPYPAAVETIIMLLLLELVLESSVRLPRSVGPTLTMVGGIILGQAVVAAQLVSNLLIIVLAATTIANSTIVGIQNGYLLRSLKYITVVLAAIFGVLGIFVGVVIICGLLAGESSFGISYVRLPFAKDDAEYE</sequence>
<dbReference type="OrthoDB" id="1726708at2"/>
<protein>
    <submittedName>
        <fullName evidence="4">Spore gernimation protein GerA</fullName>
    </submittedName>
</protein>
<dbReference type="Pfam" id="PF03323">
    <property type="entry name" value="GerA"/>
    <property type="match status" value="1"/>
</dbReference>
<dbReference type="GO" id="GO:0009847">
    <property type="term" value="P:spore germination"/>
    <property type="evidence" value="ECO:0007669"/>
    <property type="project" value="InterPro"/>
</dbReference>
<dbReference type="GO" id="GO:0016020">
    <property type="term" value="C:membrane"/>
    <property type="evidence" value="ECO:0007669"/>
    <property type="project" value="InterPro"/>
</dbReference>
<dbReference type="InterPro" id="IPR004995">
    <property type="entry name" value="Spore_Ger"/>
</dbReference>
<evidence type="ECO:0000256" key="1">
    <source>
        <dbReference type="ARBA" id="ARBA00005278"/>
    </source>
</evidence>
<feature type="transmembrane region" description="Helical" evidence="3">
    <location>
        <begin position="393"/>
        <end position="418"/>
    </location>
</feature>
<dbReference type="EMBL" id="RXHU01000065">
    <property type="protein sequence ID" value="RTE07741.1"/>
    <property type="molecule type" value="Genomic_DNA"/>
</dbReference>
<evidence type="ECO:0000313" key="5">
    <source>
        <dbReference type="Proteomes" id="UP000276128"/>
    </source>
</evidence>
<organism evidence="4 5">
    <name type="scientific">Paenibacillus whitsoniae</name>
    <dbReference type="NCBI Taxonomy" id="2496558"/>
    <lineage>
        <taxon>Bacteria</taxon>
        <taxon>Bacillati</taxon>
        <taxon>Bacillota</taxon>
        <taxon>Bacilli</taxon>
        <taxon>Bacillales</taxon>
        <taxon>Paenibacillaceae</taxon>
        <taxon>Paenibacillus</taxon>
    </lineage>
</organism>
<name>A0A3S0AMJ0_9BACL</name>
<dbReference type="PANTHER" id="PTHR22550">
    <property type="entry name" value="SPORE GERMINATION PROTEIN"/>
    <property type="match status" value="1"/>
</dbReference>
<feature type="transmembrane region" description="Helical" evidence="3">
    <location>
        <begin position="363"/>
        <end position="381"/>
    </location>
</feature>
<keyword evidence="3" id="KW-0812">Transmembrane</keyword>
<feature type="transmembrane region" description="Helical" evidence="3">
    <location>
        <begin position="340"/>
        <end position="357"/>
    </location>
</feature>
<dbReference type="AlphaFoldDB" id="A0A3S0AMJ0"/>
<dbReference type="PIRSF" id="PIRSF005690">
    <property type="entry name" value="GerBA"/>
    <property type="match status" value="1"/>
</dbReference>
<keyword evidence="2 3" id="KW-0472">Membrane</keyword>
<comment type="similarity">
    <text evidence="1">Belongs to the GerABKA family.</text>
</comment>
<comment type="caution">
    <text evidence="4">The sequence shown here is derived from an EMBL/GenBank/DDBJ whole genome shotgun (WGS) entry which is preliminary data.</text>
</comment>
<feature type="transmembrane region" description="Helical" evidence="3">
    <location>
        <begin position="309"/>
        <end position="328"/>
    </location>
</feature>
<gene>
    <name evidence="4" type="ORF">EJQ19_20930</name>
</gene>
<keyword evidence="5" id="KW-1185">Reference proteome</keyword>
<dbReference type="PANTHER" id="PTHR22550:SF5">
    <property type="entry name" value="LEUCINE ZIPPER PROTEIN 4"/>
    <property type="match status" value="1"/>
</dbReference>
<evidence type="ECO:0000256" key="3">
    <source>
        <dbReference type="SAM" id="Phobius"/>
    </source>
</evidence>
<reference evidence="4 5" key="1">
    <citation type="submission" date="2018-12" db="EMBL/GenBank/DDBJ databases">
        <title>Bacillus ochoae sp. nov., Paenibacillus whitsoniae sp. nov., Paenibacillus spiritus sp. nov. Isolated from the Mars Exploration Rover during spacecraft assembly.</title>
        <authorList>
            <person name="Seuylemezian A."/>
            <person name="Vaishampayan P."/>
        </authorList>
    </citation>
    <scope>NUCLEOTIDE SEQUENCE [LARGE SCALE GENOMIC DNA]</scope>
    <source>
        <strain evidence="4 5">MER 54</strain>
    </source>
</reference>
<proteinExistence type="inferred from homology"/>
<accession>A0A3S0AMJ0</accession>
<keyword evidence="3" id="KW-1133">Transmembrane helix</keyword>
<dbReference type="Proteomes" id="UP000276128">
    <property type="component" value="Unassembled WGS sequence"/>
</dbReference>